<sequence>MDEPMISKFPQFLVAGLLGSALCPGLWTTAASAEDRYWSYGDWNVHVEGVDTGEDWRVTCTAWTGGDGDPSLRLSISNGDAGPPSDYPQVTLQESAPRGYDTQMQNGQAVTLIVDQSIDYYALVDGYFDEDGFLRADATVRWQDAPYVLIGMKSGSQMDVRLLSPVQASTRIYLASLKGFTAAYGKMMDSCGHSIVVTEPALD</sequence>
<evidence type="ECO:0000313" key="2">
    <source>
        <dbReference type="Proteomes" id="UP000444174"/>
    </source>
</evidence>
<proteinExistence type="predicted"/>
<dbReference type="AlphaFoldDB" id="A0A843YEL5"/>
<reference evidence="1 2" key="1">
    <citation type="submission" date="2019-10" db="EMBL/GenBank/DDBJ databases">
        <title>Epibacterium sp. nov., isolated from seawater.</title>
        <authorList>
            <person name="Zhang X."/>
            <person name="Li N."/>
        </authorList>
    </citation>
    <scope>NUCLEOTIDE SEQUENCE [LARGE SCALE GENOMIC DNA]</scope>
    <source>
        <strain evidence="1 2">SM1979</strain>
    </source>
</reference>
<organism evidence="1 2">
    <name type="scientific">Tritonibacter litoralis</name>
    <dbReference type="NCBI Taxonomy" id="2662264"/>
    <lineage>
        <taxon>Bacteria</taxon>
        <taxon>Pseudomonadati</taxon>
        <taxon>Pseudomonadota</taxon>
        <taxon>Alphaproteobacteria</taxon>
        <taxon>Rhodobacterales</taxon>
        <taxon>Paracoccaceae</taxon>
        <taxon>Tritonibacter</taxon>
    </lineage>
</organism>
<accession>A0A843YEL5</accession>
<evidence type="ECO:0000313" key="1">
    <source>
        <dbReference type="EMBL" id="MQQ07894.1"/>
    </source>
</evidence>
<dbReference type="Proteomes" id="UP000444174">
    <property type="component" value="Unassembled WGS sequence"/>
</dbReference>
<protein>
    <recommendedName>
        <fullName evidence="3">Invasion associated locus B (IalB) protein</fullName>
    </recommendedName>
</protein>
<name>A0A843YEL5_9RHOB</name>
<comment type="caution">
    <text evidence="1">The sequence shown here is derived from an EMBL/GenBank/DDBJ whole genome shotgun (WGS) entry which is preliminary data.</text>
</comment>
<gene>
    <name evidence="1" type="ORF">GFB49_05465</name>
</gene>
<dbReference type="EMBL" id="WIBF01000002">
    <property type="protein sequence ID" value="MQQ07894.1"/>
    <property type="molecule type" value="Genomic_DNA"/>
</dbReference>
<evidence type="ECO:0008006" key="3">
    <source>
        <dbReference type="Google" id="ProtNLM"/>
    </source>
</evidence>
<keyword evidence="2" id="KW-1185">Reference proteome</keyword>